<accession>A0A9W8KB15</accession>
<dbReference type="PROSITE" id="PS50817">
    <property type="entry name" value="INTEIN_N_TER"/>
    <property type="match status" value="1"/>
</dbReference>
<dbReference type="InterPro" id="IPR006141">
    <property type="entry name" value="Intein_N"/>
</dbReference>
<feature type="transmembrane region" description="Helical" evidence="1">
    <location>
        <begin position="340"/>
        <end position="360"/>
    </location>
</feature>
<name>A0A9W8KB15_9AGAR</name>
<organism evidence="2 3">
    <name type="scientific">Agrocybe chaxingu</name>
    <dbReference type="NCBI Taxonomy" id="84603"/>
    <lineage>
        <taxon>Eukaryota</taxon>
        <taxon>Fungi</taxon>
        <taxon>Dikarya</taxon>
        <taxon>Basidiomycota</taxon>
        <taxon>Agaricomycotina</taxon>
        <taxon>Agaricomycetes</taxon>
        <taxon>Agaricomycetidae</taxon>
        <taxon>Agaricales</taxon>
        <taxon>Agaricineae</taxon>
        <taxon>Strophariaceae</taxon>
        <taxon>Agrocybe</taxon>
    </lineage>
</organism>
<dbReference type="Gene3D" id="2.170.16.10">
    <property type="entry name" value="Hedgehog/Intein (Hint) domain"/>
    <property type="match status" value="1"/>
</dbReference>
<evidence type="ECO:0000313" key="3">
    <source>
        <dbReference type="Proteomes" id="UP001148786"/>
    </source>
</evidence>
<dbReference type="GO" id="GO:0016539">
    <property type="term" value="P:intein-mediated protein splicing"/>
    <property type="evidence" value="ECO:0007669"/>
    <property type="project" value="InterPro"/>
</dbReference>
<reference evidence="2" key="1">
    <citation type="submission" date="2022-07" db="EMBL/GenBank/DDBJ databases">
        <title>Genome Sequence of Agrocybe chaxingu.</title>
        <authorList>
            <person name="Buettner E."/>
        </authorList>
    </citation>
    <scope>NUCLEOTIDE SEQUENCE</scope>
    <source>
        <strain evidence="2">MP-N11</strain>
    </source>
</reference>
<evidence type="ECO:0000256" key="1">
    <source>
        <dbReference type="SAM" id="Phobius"/>
    </source>
</evidence>
<dbReference type="OrthoDB" id="5212at2759"/>
<feature type="transmembrane region" description="Helical" evidence="1">
    <location>
        <begin position="298"/>
        <end position="320"/>
    </location>
</feature>
<evidence type="ECO:0000313" key="2">
    <source>
        <dbReference type="EMBL" id="KAJ3514187.1"/>
    </source>
</evidence>
<dbReference type="SUPFAM" id="SSF51294">
    <property type="entry name" value="Hedgehog/intein (Hint) domain"/>
    <property type="match status" value="1"/>
</dbReference>
<dbReference type="EMBL" id="JANKHO010000157">
    <property type="protein sequence ID" value="KAJ3514187.1"/>
    <property type="molecule type" value="Genomic_DNA"/>
</dbReference>
<keyword evidence="1" id="KW-0472">Membrane</keyword>
<keyword evidence="1" id="KW-0812">Transmembrane</keyword>
<keyword evidence="3" id="KW-1185">Reference proteome</keyword>
<sequence>MLMYYVETYYLPYLHVKMSSGRLAAEVVMELKTLSAVFGLLEGNRINPSGKTFQANFIDMICAFTLTVVLPQYVDYRRNRADIVDVIGKIVAKSVETYGASIDPSITTILASLKELIADKEAVNNFIRLLISATVSSAYFTSWPRTVSSMRTLCEQDEWYKQLPNAQAVFNSFMLLLATTSIVLPSLLLQNATRQTFTAPKIDSITEAGTRCFFIASVRLVQSTLQLETLYDDITTWTTCPKILFGNDEFVVSFGPQALEVQDGFSRWLIATTRDNRMSDGPQVPLIAQLFGKGASLYLVKSLGSVVALVNVALTAWSRATTPGPLKTLRGDLGLLSHSLAIIGAATGFISNSSIVSLEASTITVLDMVSSAMGPLSVAFAVAGIIVLIVSDITPQYPADSSTRFIEGFVKNAGLYMENIAADYFRAIPAGDTVTASLEGISLKQGSGYVSIAQSQLDPAKVFVELAKQFSYLPGASFNLDTDANGLTTIWTFATTSATKLWLGVDETGSVVVLPTLSQIESNLKGDTNPADPAVYAKHVRQRQWEFVGLEKGSCVEIRDVSYLKSSTYTIRSAYTNGYLSVDKNGRPSLDSSPAKWVCEMQPLAPGRLAYFPDSWILYTTSRDESIAPIMDFPGSQPLVWSISPPLPLGLHLETHPPDGGRIYVLPGRTPAHIPLTTYTVNASIVINGQRFVQVATVNIEVRNAPGILLQGRSHVLGTTFIPSDKKTSMAAASNILPQSDKDILSSFPSIVSPVAVGDAIHPVASATQVDPGLFSYMQLPVAFEEHPVTQMVVNFLVRTMPIPSYRGKVAAVGSYPAFDLDRIFTYPPYLDTVTSWNYVAYCEALVVKAIWNRNDFIRSSINLNKTNDYLATLTTVFYNSAADFYTAYLRKHFSLKPSLSLVQAYREALLNSGWRSIRKAEQAQGTWAHPSLEMYLHFVRCLACGMSESDIDDIYHNLTTVEPRLNPGGFADITPTTWRQYKGWVFLGQFDGHQVDPTALDRTGTNRNYVNYRQTRHYVRDSKFMRYPDSSCFAGNTLVVMADDSLRRIDSIKKGDFVKSMKADTGEELKREVAFVSTPRRGKRSLFSVDGSEWLVTGTHPIIQKQDRSFIVSFVDRNSAKAANPTWLAYPSSSVSHGTVHPHMITQHPAHASRADDVLYDLLFDSTDASDLGLHCYTATDGRVSMLVASEAPAAHVFPPMTALVAGLLSSAASIWTSLHALSKMIEKYWIWMGWWIAVGGEAYTMTRKRVVGDKGGAMPTMSDILWSPPEFEQEVADAVETVIGTLGLKLLSDIGCGWRYADDEAFRTQNVLVAQMLHFGDVDFASKFANPGLLKIVLNGIPFNISEKIIVRNGSCLLSFICVADIGQPDNAAISVSVANASGDVLVGRVTLLDTRNPSFVTLWDEHHSSAMGSLMIRLCKVGKAGLFAVEGWNLGTSVAFGQVLGSILGKKITQYCEFEGNAFT</sequence>
<protein>
    <submittedName>
        <fullName evidence="2">Uncharacterized protein</fullName>
    </submittedName>
</protein>
<dbReference type="Proteomes" id="UP001148786">
    <property type="component" value="Unassembled WGS sequence"/>
</dbReference>
<gene>
    <name evidence="2" type="ORF">NLJ89_g2507</name>
</gene>
<proteinExistence type="predicted"/>
<dbReference type="CDD" id="cd00081">
    <property type="entry name" value="Hint"/>
    <property type="match status" value="1"/>
</dbReference>
<comment type="caution">
    <text evidence="2">The sequence shown here is derived from an EMBL/GenBank/DDBJ whole genome shotgun (WGS) entry which is preliminary data.</text>
</comment>
<dbReference type="InterPro" id="IPR036844">
    <property type="entry name" value="Hint_dom_sf"/>
</dbReference>
<keyword evidence="1" id="KW-1133">Transmembrane helix</keyword>
<feature type="transmembrane region" description="Helical" evidence="1">
    <location>
        <begin position="168"/>
        <end position="189"/>
    </location>
</feature>
<feature type="transmembrane region" description="Helical" evidence="1">
    <location>
        <begin position="372"/>
        <end position="391"/>
    </location>
</feature>